<keyword evidence="2" id="KW-1133">Transmembrane helix</keyword>
<gene>
    <name evidence="4" type="ORF">BCR32DRAFT_264435</name>
</gene>
<feature type="compositionally biased region" description="Low complexity" evidence="1">
    <location>
        <begin position="392"/>
        <end position="411"/>
    </location>
</feature>
<evidence type="ECO:0008006" key="6">
    <source>
        <dbReference type="Google" id="ProtNLM"/>
    </source>
</evidence>
<keyword evidence="2" id="KW-0812">Transmembrane</keyword>
<feature type="region of interest" description="Disordered" evidence="1">
    <location>
        <begin position="286"/>
        <end position="415"/>
    </location>
</feature>
<accession>A0A1Y1XNK2</accession>
<protein>
    <recommendedName>
        <fullName evidence="6">Dickkopf N-terminal cysteine-rich domain-containing protein</fullName>
    </recommendedName>
</protein>
<evidence type="ECO:0000256" key="3">
    <source>
        <dbReference type="SAM" id="SignalP"/>
    </source>
</evidence>
<feature type="compositionally biased region" description="Basic residues" evidence="1">
    <location>
        <begin position="376"/>
        <end position="391"/>
    </location>
</feature>
<dbReference type="Proteomes" id="UP000193944">
    <property type="component" value="Unassembled WGS sequence"/>
</dbReference>
<reference evidence="4 5" key="1">
    <citation type="submission" date="2016-08" db="EMBL/GenBank/DDBJ databases">
        <title>A Parts List for Fungal Cellulosomes Revealed by Comparative Genomics.</title>
        <authorList>
            <consortium name="DOE Joint Genome Institute"/>
            <person name="Haitjema C.H."/>
            <person name="Gilmore S.P."/>
            <person name="Henske J.K."/>
            <person name="Solomon K.V."/>
            <person name="De Groot R."/>
            <person name="Kuo A."/>
            <person name="Mondo S.J."/>
            <person name="Salamov A.A."/>
            <person name="Labutti K."/>
            <person name="Zhao Z."/>
            <person name="Chiniquy J."/>
            <person name="Barry K."/>
            <person name="Brewer H.M."/>
            <person name="Purvine S.O."/>
            <person name="Wright A.T."/>
            <person name="Boxma B."/>
            <person name="Van Alen T."/>
            <person name="Hackstein J.H."/>
            <person name="Baker S.E."/>
            <person name="Grigoriev I.V."/>
            <person name="O'Malley M.A."/>
        </authorList>
    </citation>
    <scope>NUCLEOTIDE SEQUENCE [LARGE SCALE GENOMIC DNA]</scope>
    <source>
        <strain evidence="4 5">S4</strain>
    </source>
</reference>
<feature type="region of interest" description="Disordered" evidence="1">
    <location>
        <begin position="234"/>
        <end position="272"/>
    </location>
</feature>
<dbReference type="OrthoDB" id="2159388at2759"/>
<dbReference type="AlphaFoldDB" id="A0A1Y1XNK2"/>
<sequence>MNNKMKLLKSLGKIYLTLLTLQAIVALPAISSKSTSEPTTTISSSASSKPGNSTSIETSNGDSKVKCKPNTQSCQDGYSCIRFNSDKENNYTCVKDEEAYCESDDYCKTKLGKNFKYCYIPPWMSKGTLKQCFTEQDVGGACRLDIHCVNTLTCKNNRCVSKEYDGLDDESNGNEETNRKDNTIFGINKWIVISALAFPVLIFVLCLWCWFIGRSSSKHMEDEKKAKYESELKKMTLPSNNNNSNRKSAKTDSLALSEASHQRYLDPQKEIEEEVGKRGFRSLFRKSRGEDSLPKNEPSSIDISTTKVGGKAPINTSTASDTQQKMKNLTTNTKKNNAKKSPAIPTPVSPLAGSSRASSIASFPGSNASSTQNKARTGKKKATTPAKKTKKGATSSTGNDASNSTSSKQSSQRGLVNNASNMSSALSGQSSSYFSGVSSLDAQSVLYYQQMYNAAAVQAAAQNQYYAQYMQNPYYAAAAAATANAAYYAQDPNAAAAMYASNYQNQQGYQ</sequence>
<feature type="compositionally biased region" description="Polar residues" evidence="1">
    <location>
        <begin position="49"/>
        <end position="62"/>
    </location>
</feature>
<feature type="compositionally biased region" description="Low complexity" evidence="1">
    <location>
        <begin position="34"/>
        <end position="48"/>
    </location>
</feature>
<feature type="compositionally biased region" description="Low complexity" evidence="1">
    <location>
        <begin position="322"/>
        <end position="335"/>
    </location>
</feature>
<dbReference type="EMBL" id="MCFG01000011">
    <property type="protein sequence ID" value="ORX87245.1"/>
    <property type="molecule type" value="Genomic_DNA"/>
</dbReference>
<reference evidence="4 5" key="2">
    <citation type="submission" date="2016-08" db="EMBL/GenBank/DDBJ databases">
        <title>Pervasive Adenine N6-methylation of Active Genes in Fungi.</title>
        <authorList>
            <consortium name="DOE Joint Genome Institute"/>
            <person name="Mondo S.J."/>
            <person name="Dannebaum R.O."/>
            <person name="Kuo R.C."/>
            <person name="Labutti K."/>
            <person name="Haridas S."/>
            <person name="Kuo A."/>
            <person name="Salamov A."/>
            <person name="Ahrendt S.R."/>
            <person name="Lipzen A."/>
            <person name="Sullivan W."/>
            <person name="Andreopoulos W.B."/>
            <person name="Clum A."/>
            <person name="Lindquist E."/>
            <person name="Daum C."/>
            <person name="Ramamoorthy G.K."/>
            <person name="Gryganskyi A."/>
            <person name="Culley D."/>
            <person name="Magnuson J.K."/>
            <person name="James T.Y."/>
            <person name="O'Malley M.A."/>
            <person name="Stajich J.E."/>
            <person name="Spatafora J.W."/>
            <person name="Visel A."/>
            <person name="Grigoriev I.V."/>
        </authorList>
    </citation>
    <scope>NUCLEOTIDE SEQUENCE [LARGE SCALE GENOMIC DNA]</scope>
    <source>
        <strain evidence="4 5">S4</strain>
    </source>
</reference>
<keyword evidence="5" id="KW-1185">Reference proteome</keyword>
<keyword evidence="2" id="KW-0472">Membrane</keyword>
<comment type="caution">
    <text evidence="4">The sequence shown here is derived from an EMBL/GenBank/DDBJ whole genome shotgun (WGS) entry which is preliminary data.</text>
</comment>
<feature type="region of interest" description="Disordered" evidence="1">
    <location>
        <begin position="34"/>
        <end position="64"/>
    </location>
</feature>
<feature type="compositionally biased region" description="Polar residues" evidence="1">
    <location>
        <begin position="355"/>
        <end position="373"/>
    </location>
</feature>
<feature type="compositionally biased region" description="Basic and acidic residues" evidence="1">
    <location>
        <begin position="260"/>
        <end position="272"/>
    </location>
</feature>
<feature type="transmembrane region" description="Helical" evidence="2">
    <location>
        <begin position="190"/>
        <end position="211"/>
    </location>
</feature>
<evidence type="ECO:0000313" key="5">
    <source>
        <dbReference type="Proteomes" id="UP000193944"/>
    </source>
</evidence>
<proteinExistence type="predicted"/>
<feature type="compositionally biased region" description="Polar residues" evidence="1">
    <location>
        <begin position="297"/>
        <end position="307"/>
    </location>
</feature>
<keyword evidence="3" id="KW-0732">Signal</keyword>
<evidence type="ECO:0000256" key="2">
    <source>
        <dbReference type="SAM" id="Phobius"/>
    </source>
</evidence>
<evidence type="ECO:0000313" key="4">
    <source>
        <dbReference type="EMBL" id="ORX87245.1"/>
    </source>
</evidence>
<feature type="signal peptide" evidence="3">
    <location>
        <begin position="1"/>
        <end position="26"/>
    </location>
</feature>
<name>A0A1Y1XNK2_9FUNG</name>
<evidence type="ECO:0000256" key="1">
    <source>
        <dbReference type="SAM" id="MobiDB-lite"/>
    </source>
</evidence>
<organism evidence="4 5">
    <name type="scientific">Anaeromyces robustus</name>
    <dbReference type="NCBI Taxonomy" id="1754192"/>
    <lineage>
        <taxon>Eukaryota</taxon>
        <taxon>Fungi</taxon>
        <taxon>Fungi incertae sedis</taxon>
        <taxon>Chytridiomycota</taxon>
        <taxon>Chytridiomycota incertae sedis</taxon>
        <taxon>Neocallimastigomycetes</taxon>
        <taxon>Neocallimastigales</taxon>
        <taxon>Neocallimastigaceae</taxon>
        <taxon>Anaeromyces</taxon>
    </lineage>
</organism>
<feature type="chain" id="PRO_5012869774" description="Dickkopf N-terminal cysteine-rich domain-containing protein" evidence="3">
    <location>
        <begin position="27"/>
        <end position="510"/>
    </location>
</feature>